<evidence type="ECO:0000256" key="5">
    <source>
        <dbReference type="SAM" id="Phobius"/>
    </source>
</evidence>
<feature type="domain" description="Amino acid permease/ SLC12A" evidence="6">
    <location>
        <begin position="1"/>
        <end position="104"/>
    </location>
</feature>
<evidence type="ECO:0000256" key="3">
    <source>
        <dbReference type="ARBA" id="ARBA00022989"/>
    </source>
</evidence>
<proteinExistence type="predicted"/>
<sequence length="104" mass="11221">DPSMALPKGTLLAILYTTITYLLMAWFVGLEVVRDATGDVDDIEGGNFTKLCNVPDYECEYGLMNNAQIISMVSWLPAFVILGIFAATLSSALASLVGGPRIFQ</sequence>
<evidence type="ECO:0000256" key="4">
    <source>
        <dbReference type="ARBA" id="ARBA00023136"/>
    </source>
</evidence>
<keyword evidence="4 5" id="KW-0472">Membrane</keyword>
<dbReference type="RefSeq" id="XP_006813783.1">
    <property type="nucleotide sequence ID" value="XM_006813720.1"/>
</dbReference>
<comment type="subcellular location">
    <subcellularLocation>
        <location evidence="1">Membrane</location>
        <topology evidence="1">Multi-pass membrane protein</topology>
    </subcellularLocation>
</comment>
<keyword evidence="2 5" id="KW-0812">Transmembrane</keyword>
<keyword evidence="7" id="KW-1185">Reference proteome</keyword>
<evidence type="ECO:0000256" key="1">
    <source>
        <dbReference type="ARBA" id="ARBA00004141"/>
    </source>
</evidence>
<dbReference type="Gene3D" id="1.20.1740.10">
    <property type="entry name" value="Amino acid/polyamine transporter I"/>
    <property type="match status" value="1"/>
</dbReference>
<dbReference type="InterPro" id="IPR004842">
    <property type="entry name" value="SLC12A_fam"/>
</dbReference>
<evidence type="ECO:0000259" key="6">
    <source>
        <dbReference type="Pfam" id="PF00324"/>
    </source>
</evidence>
<evidence type="ECO:0000256" key="2">
    <source>
        <dbReference type="ARBA" id="ARBA00022692"/>
    </source>
</evidence>
<dbReference type="Pfam" id="PF00324">
    <property type="entry name" value="AA_permease"/>
    <property type="match status" value="1"/>
</dbReference>
<feature type="non-terminal residue" evidence="8">
    <location>
        <position position="104"/>
    </location>
</feature>
<name>A0ABM0M192_SACKO</name>
<dbReference type="InterPro" id="IPR004841">
    <property type="entry name" value="AA-permease/SLC12A_dom"/>
</dbReference>
<dbReference type="PANTHER" id="PTHR11827">
    <property type="entry name" value="SOLUTE CARRIER FAMILY 12, CATION COTRANSPORTERS"/>
    <property type="match status" value="1"/>
</dbReference>
<feature type="non-terminal residue" evidence="8">
    <location>
        <position position="1"/>
    </location>
</feature>
<accession>A0ABM0M192</accession>
<reference evidence="8" key="1">
    <citation type="submission" date="2025-08" db="UniProtKB">
        <authorList>
            <consortium name="RefSeq"/>
        </authorList>
    </citation>
    <scope>IDENTIFICATION</scope>
    <source>
        <tissue evidence="8">Testes</tissue>
    </source>
</reference>
<dbReference type="GeneID" id="102807637"/>
<feature type="transmembrane region" description="Helical" evidence="5">
    <location>
        <begin position="12"/>
        <end position="29"/>
    </location>
</feature>
<gene>
    <name evidence="8" type="primary">LOC102807637</name>
</gene>
<evidence type="ECO:0000313" key="8">
    <source>
        <dbReference type="RefSeq" id="XP_006813783.1"/>
    </source>
</evidence>
<protein>
    <submittedName>
        <fullName evidence="8">Solute carrier family 12 member 2-like</fullName>
    </submittedName>
</protein>
<dbReference type="Proteomes" id="UP000694865">
    <property type="component" value="Unplaced"/>
</dbReference>
<evidence type="ECO:0000313" key="7">
    <source>
        <dbReference type="Proteomes" id="UP000694865"/>
    </source>
</evidence>
<keyword evidence="3 5" id="KW-1133">Transmembrane helix</keyword>
<feature type="transmembrane region" description="Helical" evidence="5">
    <location>
        <begin position="75"/>
        <end position="98"/>
    </location>
</feature>
<organism evidence="7 8">
    <name type="scientific">Saccoglossus kowalevskii</name>
    <name type="common">Acorn worm</name>
    <dbReference type="NCBI Taxonomy" id="10224"/>
    <lineage>
        <taxon>Eukaryota</taxon>
        <taxon>Metazoa</taxon>
        <taxon>Hemichordata</taxon>
        <taxon>Enteropneusta</taxon>
        <taxon>Harrimaniidae</taxon>
        <taxon>Saccoglossus</taxon>
    </lineage>
</organism>
<dbReference type="PANTHER" id="PTHR11827:SF103">
    <property type="entry name" value="SODIUM CHLORIDE COTRANSPORTER 69, ISOFORM E"/>
    <property type="match status" value="1"/>
</dbReference>